<dbReference type="Proteomes" id="UP000325433">
    <property type="component" value="Unassembled WGS sequence"/>
</dbReference>
<name>A0A5N6WBR9_9EURO</name>
<gene>
    <name evidence="2" type="ORF">BDV41DRAFT_527156</name>
</gene>
<evidence type="ECO:0000256" key="1">
    <source>
        <dbReference type="SAM" id="Phobius"/>
    </source>
</evidence>
<dbReference type="AlphaFoldDB" id="A0A5N6WBR9"/>
<protein>
    <submittedName>
        <fullName evidence="2">Uncharacterized protein</fullName>
    </submittedName>
</protein>
<keyword evidence="3" id="KW-1185">Reference proteome</keyword>
<keyword evidence="1" id="KW-1133">Transmembrane helix</keyword>
<dbReference type="EMBL" id="ML738304">
    <property type="protein sequence ID" value="KAE8316850.1"/>
    <property type="molecule type" value="Genomic_DNA"/>
</dbReference>
<accession>A0A5N6WBR9</accession>
<keyword evidence="1" id="KW-0472">Membrane</keyword>
<evidence type="ECO:0000313" key="3">
    <source>
        <dbReference type="Proteomes" id="UP000325433"/>
    </source>
</evidence>
<evidence type="ECO:0000313" key="2">
    <source>
        <dbReference type="EMBL" id="KAE8316850.1"/>
    </source>
</evidence>
<reference evidence="3" key="1">
    <citation type="submission" date="2019-04" db="EMBL/GenBank/DDBJ databases">
        <title>Friends and foes A comparative genomics studyof 23 Aspergillus species from section Flavi.</title>
        <authorList>
            <consortium name="DOE Joint Genome Institute"/>
            <person name="Kjaerbolling I."/>
            <person name="Vesth T."/>
            <person name="Frisvad J.C."/>
            <person name="Nybo J.L."/>
            <person name="Theobald S."/>
            <person name="Kildgaard S."/>
            <person name="Isbrandt T."/>
            <person name="Kuo A."/>
            <person name="Sato A."/>
            <person name="Lyhne E.K."/>
            <person name="Kogle M.E."/>
            <person name="Wiebenga A."/>
            <person name="Kun R.S."/>
            <person name="Lubbers R.J."/>
            <person name="Makela M.R."/>
            <person name="Barry K."/>
            <person name="Chovatia M."/>
            <person name="Clum A."/>
            <person name="Daum C."/>
            <person name="Haridas S."/>
            <person name="He G."/>
            <person name="LaButti K."/>
            <person name="Lipzen A."/>
            <person name="Mondo S."/>
            <person name="Riley R."/>
            <person name="Salamov A."/>
            <person name="Simmons B.A."/>
            <person name="Magnuson J.K."/>
            <person name="Henrissat B."/>
            <person name="Mortensen U.H."/>
            <person name="Larsen T.O."/>
            <person name="Devries R.P."/>
            <person name="Grigoriev I.V."/>
            <person name="Machida M."/>
            <person name="Baker S.E."/>
            <person name="Andersen M.R."/>
        </authorList>
    </citation>
    <scope>NUCLEOTIDE SEQUENCE [LARGE SCALE GENOMIC DNA]</scope>
    <source>
        <strain evidence="3">CBS 130015</strain>
    </source>
</reference>
<feature type="transmembrane region" description="Helical" evidence="1">
    <location>
        <begin position="16"/>
        <end position="42"/>
    </location>
</feature>
<proteinExistence type="predicted"/>
<sequence length="56" mass="6469">MLLTHLLSIYKDLCSLSLNCTIFLVFVNPELVTNIVSFRMIFNPRSPLTQRKNEAL</sequence>
<organism evidence="2 3">
    <name type="scientific">Aspergillus transmontanensis</name>
    <dbReference type="NCBI Taxonomy" id="1034304"/>
    <lineage>
        <taxon>Eukaryota</taxon>
        <taxon>Fungi</taxon>
        <taxon>Dikarya</taxon>
        <taxon>Ascomycota</taxon>
        <taxon>Pezizomycotina</taxon>
        <taxon>Eurotiomycetes</taxon>
        <taxon>Eurotiomycetidae</taxon>
        <taxon>Eurotiales</taxon>
        <taxon>Aspergillaceae</taxon>
        <taxon>Aspergillus</taxon>
        <taxon>Aspergillus subgen. Circumdati</taxon>
    </lineage>
</organism>
<keyword evidence="1" id="KW-0812">Transmembrane</keyword>